<dbReference type="NCBIfam" id="NF005559">
    <property type="entry name" value="PRK07231.1"/>
    <property type="match status" value="1"/>
</dbReference>
<evidence type="ECO:0000313" key="6">
    <source>
        <dbReference type="Proteomes" id="UP000242886"/>
    </source>
</evidence>
<dbReference type="InterPro" id="IPR020904">
    <property type="entry name" value="Sc_DH/Rdtase_CS"/>
</dbReference>
<dbReference type="PANTHER" id="PTHR24321:SF8">
    <property type="entry name" value="ESTRADIOL 17-BETA-DEHYDROGENASE 8-RELATED"/>
    <property type="match status" value="1"/>
</dbReference>
<dbReference type="CDD" id="cd05233">
    <property type="entry name" value="SDR_c"/>
    <property type="match status" value="1"/>
</dbReference>
<accession>A0A7Z7HRD1</accession>
<dbReference type="Proteomes" id="UP000242886">
    <property type="component" value="Chromosome SDENCHOL"/>
</dbReference>
<dbReference type="PRINTS" id="PR00081">
    <property type="entry name" value="GDHRDH"/>
</dbReference>
<dbReference type="InterPro" id="IPR002347">
    <property type="entry name" value="SDR_fam"/>
</dbReference>
<evidence type="ECO:0000259" key="4">
    <source>
        <dbReference type="SMART" id="SM00822"/>
    </source>
</evidence>
<evidence type="ECO:0000256" key="1">
    <source>
        <dbReference type="ARBA" id="ARBA00006484"/>
    </source>
</evidence>
<dbReference type="SMART" id="SM00822">
    <property type="entry name" value="PKS_KR"/>
    <property type="match status" value="1"/>
</dbReference>
<dbReference type="InterPro" id="IPR057326">
    <property type="entry name" value="KR_dom"/>
</dbReference>
<dbReference type="AlphaFoldDB" id="A0A7Z7HRD1"/>
<dbReference type="RefSeq" id="WP_197706856.1">
    <property type="nucleotide sequence ID" value="NZ_LT837803.1"/>
</dbReference>
<dbReference type="PRINTS" id="PR00080">
    <property type="entry name" value="SDRFAMILY"/>
</dbReference>
<organism evidence="5 6">
    <name type="scientific">Sterolibacterium denitrificans</name>
    <dbReference type="NCBI Taxonomy" id="157592"/>
    <lineage>
        <taxon>Bacteria</taxon>
        <taxon>Pseudomonadati</taxon>
        <taxon>Pseudomonadota</taxon>
        <taxon>Betaproteobacteria</taxon>
        <taxon>Nitrosomonadales</taxon>
        <taxon>Sterolibacteriaceae</taxon>
        <taxon>Sterolibacterium</taxon>
    </lineage>
</organism>
<proteinExistence type="inferred from homology"/>
<name>A0A7Z7HRD1_9PROT</name>
<dbReference type="SUPFAM" id="SSF51735">
    <property type="entry name" value="NAD(P)-binding Rossmann-fold domains"/>
    <property type="match status" value="1"/>
</dbReference>
<evidence type="ECO:0000313" key="5">
    <source>
        <dbReference type="EMBL" id="SMB25039.1"/>
    </source>
</evidence>
<keyword evidence="3" id="KW-0520">NAD</keyword>
<evidence type="ECO:0000256" key="2">
    <source>
        <dbReference type="ARBA" id="ARBA00023002"/>
    </source>
</evidence>
<dbReference type="GO" id="GO:0016491">
    <property type="term" value="F:oxidoreductase activity"/>
    <property type="evidence" value="ECO:0007669"/>
    <property type="project" value="UniProtKB-KW"/>
</dbReference>
<sequence>MNLQRFTDKVVLVTGAASGIGLGTTERLAREGARVLACDINATLLRDETDRLAQQGLDVTAQVLDVTDAASCEAAVAEAVARFSKLDALCNIAGTLLNKRFAEISEAEWQRQMAINVTGIFSLCHAAMPHLLASRGNIVNCASIAGIIGVPYGTAYSASKGAVIMFSRALAVEYAGQGVRVNAICPGAVATPLSQNTILPDDADFNLVGKLLPLLPVMGQPEDIAAGIAFLASDDARFMTGAALVMDGGQTAL</sequence>
<evidence type="ECO:0000256" key="3">
    <source>
        <dbReference type="ARBA" id="ARBA00023027"/>
    </source>
</evidence>
<dbReference type="Gene3D" id="3.40.50.720">
    <property type="entry name" value="NAD(P)-binding Rossmann-like Domain"/>
    <property type="match status" value="1"/>
</dbReference>
<feature type="domain" description="Ketoreductase" evidence="4">
    <location>
        <begin position="9"/>
        <end position="195"/>
    </location>
</feature>
<keyword evidence="2" id="KW-0560">Oxidoreductase</keyword>
<keyword evidence="6" id="KW-1185">Reference proteome</keyword>
<dbReference type="InterPro" id="IPR036291">
    <property type="entry name" value="NAD(P)-bd_dom_sf"/>
</dbReference>
<gene>
    <name evidence="5" type="ORF">SDENCHOL_11190</name>
</gene>
<dbReference type="PANTHER" id="PTHR24321">
    <property type="entry name" value="DEHYDROGENASES, SHORT CHAIN"/>
    <property type="match status" value="1"/>
</dbReference>
<dbReference type="Pfam" id="PF13561">
    <property type="entry name" value="adh_short_C2"/>
    <property type="match status" value="1"/>
</dbReference>
<dbReference type="PROSITE" id="PS00061">
    <property type="entry name" value="ADH_SHORT"/>
    <property type="match status" value="1"/>
</dbReference>
<dbReference type="FunFam" id="3.40.50.720:FF:000084">
    <property type="entry name" value="Short-chain dehydrogenase reductase"/>
    <property type="match status" value="1"/>
</dbReference>
<comment type="similarity">
    <text evidence="1">Belongs to the short-chain dehydrogenases/reductases (SDR) family.</text>
</comment>
<dbReference type="EMBL" id="LT837803">
    <property type="protein sequence ID" value="SMB25039.1"/>
    <property type="molecule type" value="Genomic_DNA"/>
</dbReference>
<protein>
    <submittedName>
        <fullName evidence="5">Oxidoreductase, short chain dehydrogenase/reductase family</fullName>
    </submittedName>
</protein>
<reference evidence="5" key="1">
    <citation type="submission" date="2017-03" db="EMBL/GenBank/DDBJ databases">
        <authorList>
            <consortium name="AG Boll"/>
        </authorList>
    </citation>
    <scope>NUCLEOTIDE SEQUENCE [LARGE SCALE GENOMIC DNA]</scope>
    <source>
        <strain evidence="5">Chol</strain>
    </source>
</reference>